<dbReference type="AlphaFoldDB" id="A0A7W6M7U7"/>
<comment type="caution">
    <text evidence="1">The sequence shown here is derived from an EMBL/GenBank/DDBJ whole genome shotgun (WGS) entry which is preliminary data.</text>
</comment>
<keyword evidence="2" id="KW-1185">Reference proteome</keyword>
<protein>
    <submittedName>
        <fullName evidence="1">Uncharacterized protein</fullName>
    </submittedName>
</protein>
<evidence type="ECO:0000313" key="1">
    <source>
        <dbReference type="EMBL" id="MBB4174045.1"/>
    </source>
</evidence>
<accession>A0A7W6M7U7</accession>
<name>A0A7W6M7U7_9RHOB</name>
<dbReference type="Proteomes" id="UP000565745">
    <property type="component" value="Unassembled WGS sequence"/>
</dbReference>
<evidence type="ECO:0000313" key="2">
    <source>
        <dbReference type="Proteomes" id="UP000565745"/>
    </source>
</evidence>
<sequence>MKGSSRTDARNMFVAGFIGDTNRLEVSVGNIAGGRAL</sequence>
<proteinExistence type="predicted"/>
<organism evidence="1 2">
    <name type="scientific">Sulfitobacter noctilucicola</name>
    <dbReference type="NCBI Taxonomy" id="1342301"/>
    <lineage>
        <taxon>Bacteria</taxon>
        <taxon>Pseudomonadati</taxon>
        <taxon>Pseudomonadota</taxon>
        <taxon>Alphaproteobacteria</taxon>
        <taxon>Rhodobacterales</taxon>
        <taxon>Roseobacteraceae</taxon>
        <taxon>Sulfitobacter</taxon>
    </lineage>
</organism>
<reference evidence="1 2" key="1">
    <citation type="submission" date="2020-08" db="EMBL/GenBank/DDBJ databases">
        <title>Genomic Encyclopedia of Type Strains, Phase IV (KMG-IV): sequencing the most valuable type-strain genomes for metagenomic binning, comparative biology and taxonomic classification.</title>
        <authorList>
            <person name="Goeker M."/>
        </authorList>
    </citation>
    <scope>NUCLEOTIDE SEQUENCE [LARGE SCALE GENOMIC DNA]</scope>
    <source>
        <strain evidence="1 2">DSM 101015</strain>
    </source>
</reference>
<dbReference type="EMBL" id="JACIFU010000002">
    <property type="protein sequence ID" value="MBB4174045.1"/>
    <property type="molecule type" value="Genomic_DNA"/>
</dbReference>
<gene>
    <name evidence="1" type="ORF">GGR93_001818</name>
</gene>